<evidence type="ECO:0000313" key="3">
    <source>
        <dbReference type="Proteomes" id="UP000433366"/>
    </source>
</evidence>
<evidence type="ECO:0000256" key="1">
    <source>
        <dbReference type="SAM" id="Phobius"/>
    </source>
</evidence>
<feature type="transmembrane region" description="Helical" evidence="1">
    <location>
        <begin position="98"/>
        <end position="115"/>
    </location>
</feature>
<accession>A0A6B0BP02</accession>
<organism evidence="2 3">
    <name type="scientific">Staphylococcus aureus</name>
    <dbReference type="NCBI Taxonomy" id="1280"/>
    <lineage>
        <taxon>Bacteria</taxon>
        <taxon>Bacillati</taxon>
        <taxon>Bacillota</taxon>
        <taxon>Bacilli</taxon>
        <taxon>Bacillales</taxon>
        <taxon>Staphylococcaceae</taxon>
        <taxon>Staphylococcus</taxon>
    </lineage>
</organism>
<reference evidence="2 3" key="1">
    <citation type="submission" date="2019-11" db="EMBL/GenBank/DDBJ databases">
        <title>Implementation of targeted gown and glove precautions to prevent Staphylococcus aureus acquisition in community-based nursing homes.</title>
        <authorList>
            <person name="Stine O.C."/>
        </authorList>
    </citation>
    <scope>NUCLEOTIDE SEQUENCE [LARGE SCALE GENOMIC DNA]</scope>
    <source>
        <strain evidence="2 3">S_4031.LGMP.AI</strain>
    </source>
</reference>
<feature type="transmembrane region" description="Helical" evidence="1">
    <location>
        <begin position="167"/>
        <end position="183"/>
    </location>
</feature>
<keyword evidence="2" id="KW-0436">Ligase</keyword>
<feature type="transmembrane region" description="Helical" evidence="1">
    <location>
        <begin position="195"/>
        <end position="221"/>
    </location>
</feature>
<feature type="transmembrane region" description="Helical" evidence="1">
    <location>
        <begin position="38"/>
        <end position="54"/>
    </location>
</feature>
<gene>
    <name evidence="2" type="ORF">GO793_16890</name>
</gene>
<name>A0A6B0BP02_STAAU</name>
<sequence length="251" mass="28721">MENQHNSKYLTLLLIGLAVFIQQSSVIAGVNVSIADFITLLILVYLLFFANHLLKANHFLQFFIILYTYRMIITLCLLFFDDLIFITVKEVLASTVKYAFVVIYFYLGMIIFKLGNSKKVIVTSYIISSVTIGLFCIIAGLNKSPLLMKLLYFDEIRSKGLMNDPNYFAMTQIITLVLAYKYIHNYIFKVLACGILLWSLTTTGSKTAFIILIVLAIYFFIKKLFSRNAVSVVSMLVIMLILLCFTFYNIN</sequence>
<feature type="transmembrane region" description="Helical" evidence="1">
    <location>
        <begin position="122"/>
        <end position="141"/>
    </location>
</feature>
<feature type="transmembrane region" description="Helical" evidence="1">
    <location>
        <begin position="66"/>
        <end position="86"/>
    </location>
</feature>
<keyword evidence="1" id="KW-0472">Membrane</keyword>
<evidence type="ECO:0000313" key="2">
    <source>
        <dbReference type="EMBL" id="MVI57518.1"/>
    </source>
</evidence>
<comment type="caution">
    <text evidence="2">The sequence shown here is derived from an EMBL/GenBank/DDBJ whole genome shotgun (WGS) entry which is preliminary data.</text>
</comment>
<dbReference type="GO" id="GO:0016874">
    <property type="term" value="F:ligase activity"/>
    <property type="evidence" value="ECO:0007669"/>
    <property type="project" value="UniProtKB-KW"/>
</dbReference>
<feature type="transmembrane region" description="Helical" evidence="1">
    <location>
        <begin position="227"/>
        <end position="248"/>
    </location>
</feature>
<keyword evidence="1" id="KW-0812">Transmembrane</keyword>
<feature type="non-terminal residue" evidence="2">
    <location>
        <position position="251"/>
    </location>
</feature>
<protein>
    <submittedName>
        <fullName evidence="2">O-antigen ligase domain-containing protein</fullName>
    </submittedName>
</protein>
<dbReference type="AlphaFoldDB" id="A0A6B0BP02"/>
<proteinExistence type="predicted"/>
<dbReference type="Proteomes" id="UP000433366">
    <property type="component" value="Unassembled WGS sequence"/>
</dbReference>
<dbReference type="EMBL" id="WPRH01000942">
    <property type="protein sequence ID" value="MVI57518.1"/>
    <property type="molecule type" value="Genomic_DNA"/>
</dbReference>
<keyword evidence="1" id="KW-1133">Transmembrane helix</keyword>